<dbReference type="Proteomes" id="UP001632038">
    <property type="component" value="Unassembled WGS sequence"/>
</dbReference>
<dbReference type="AlphaFoldDB" id="A0ABD3BEY5"/>
<protein>
    <submittedName>
        <fullName evidence="1">Uncharacterized protein</fullName>
    </submittedName>
</protein>
<evidence type="ECO:0000313" key="1">
    <source>
        <dbReference type="EMBL" id="KAL3615960.1"/>
    </source>
</evidence>
<dbReference type="EMBL" id="JAVIJP010000099">
    <property type="protein sequence ID" value="KAL3615960.1"/>
    <property type="molecule type" value="Genomic_DNA"/>
</dbReference>
<dbReference type="PANTHER" id="PTHR31727:SF6">
    <property type="entry name" value="OLEOYL-ACYL CARRIER PROTEIN THIOESTERASE 1, CHLOROPLASTIC"/>
    <property type="match status" value="1"/>
</dbReference>
<reference evidence="2" key="1">
    <citation type="journal article" date="2024" name="IScience">
        <title>Strigolactones Initiate the Formation of Haustorium-like Structures in Castilleja.</title>
        <authorList>
            <person name="Buerger M."/>
            <person name="Peterson D."/>
            <person name="Chory J."/>
        </authorList>
    </citation>
    <scope>NUCLEOTIDE SEQUENCE [LARGE SCALE GENOMIC DNA]</scope>
</reference>
<gene>
    <name evidence="1" type="ORF">CASFOL_040254</name>
</gene>
<accession>A0ABD3BEY5</accession>
<organism evidence="1 2">
    <name type="scientific">Castilleja foliolosa</name>
    <dbReference type="NCBI Taxonomy" id="1961234"/>
    <lineage>
        <taxon>Eukaryota</taxon>
        <taxon>Viridiplantae</taxon>
        <taxon>Streptophyta</taxon>
        <taxon>Embryophyta</taxon>
        <taxon>Tracheophyta</taxon>
        <taxon>Spermatophyta</taxon>
        <taxon>Magnoliopsida</taxon>
        <taxon>eudicotyledons</taxon>
        <taxon>Gunneridae</taxon>
        <taxon>Pentapetalae</taxon>
        <taxon>asterids</taxon>
        <taxon>lamiids</taxon>
        <taxon>Lamiales</taxon>
        <taxon>Orobanchaceae</taxon>
        <taxon>Pedicularideae</taxon>
        <taxon>Castillejinae</taxon>
        <taxon>Castilleja</taxon>
    </lineage>
</organism>
<sequence>MLMAAGGGVLASNLSATVQSRPSSIISPRGTRAARPWDPNSLPVISVATHAVEPKSRANSVTLADRVRFGGLTENGSSYKEKIIVRSYEVGPNKTITIQIIANYLQ</sequence>
<evidence type="ECO:0000313" key="2">
    <source>
        <dbReference type="Proteomes" id="UP001632038"/>
    </source>
</evidence>
<name>A0ABD3BEY5_9LAMI</name>
<dbReference type="InterPro" id="IPR045023">
    <property type="entry name" value="FATA/B"/>
</dbReference>
<keyword evidence="2" id="KW-1185">Reference proteome</keyword>
<proteinExistence type="predicted"/>
<dbReference type="PANTHER" id="PTHR31727">
    <property type="entry name" value="OLEOYL-ACYL CARRIER PROTEIN THIOESTERASE 1, CHLOROPLASTIC"/>
    <property type="match status" value="1"/>
</dbReference>
<comment type="caution">
    <text evidence="1">The sequence shown here is derived from an EMBL/GenBank/DDBJ whole genome shotgun (WGS) entry which is preliminary data.</text>
</comment>